<dbReference type="Pfam" id="PF25023">
    <property type="entry name" value="TEN_YD-shell"/>
    <property type="match status" value="2"/>
</dbReference>
<dbReference type="PANTHER" id="PTHR32305:SF15">
    <property type="entry name" value="PROTEIN RHSA-RELATED"/>
    <property type="match status" value="1"/>
</dbReference>
<feature type="domain" description="Teneurin-like YD-shell" evidence="3">
    <location>
        <begin position="1359"/>
        <end position="1580"/>
    </location>
</feature>
<accession>A0ABS2K5B2</accession>
<dbReference type="InterPro" id="IPR056823">
    <property type="entry name" value="TEN-like_YD-shell"/>
</dbReference>
<dbReference type="InterPro" id="IPR022385">
    <property type="entry name" value="Rhs_assc_core"/>
</dbReference>
<dbReference type="RefSeq" id="WP_204682231.1">
    <property type="nucleotide sequence ID" value="NZ_JADIKE010000036.1"/>
</dbReference>
<evidence type="ECO:0000313" key="5">
    <source>
        <dbReference type="Proteomes" id="UP001430149"/>
    </source>
</evidence>
<dbReference type="InterPro" id="IPR045351">
    <property type="entry name" value="DUF6531"/>
</dbReference>
<dbReference type="InterPro" id="IPR031325">
    <property type="entry name" value="RHS_repeat"/>
</dbReference>
<evidence type="ECO:0000256" key="1">
    <source>
        <dbReference type="ARBA" id="ARBA00022737"/>
    </source>
</evidence>
<evidence type="ECO:0000259" key="2">
    <source>
        <dbReference type="Pfam" id="PF20148"/>
    </source>
</evidence>
<keyword evidence="5" id="KW-1185">Reference proteome</keyword>
<comment type="caution">
    <text evidence="4">The sequence shown here is derived from an EMBL/GenBank/DDBJ whole genome shotgun (WGS) entry which is preliminary data.</text>
</comment>
<dbReference type="Gene3D" id="2.180.10.10">
    <property type="entry name" value="RHS repeat-associated core"/>
    <property type="match status" value="2"/>
</dbReference>
<proteinExistence type="predicted"/>
<keyword evidence="1" id="KW-0677">Repeat</keyword>
<reference evidence="4" key="1">
    <citation type="submission" date="2020-10" db="EMBL/GenBank/DDBJ databases">
        <title>Phylogeny of dyella-like bacteria.</title>
        <authorList>
            <person name="Fu J."/>
        </authorList>
    </citation>
    <scope>NUCLEOTIDE SEQUENCE</scope>
    <source>
        <strain evidence="4">DHOC52</strain>
    </source>
</reference>
<dbReference type="PANTHER" id="PTHR32305">
    <property type="match status" value="1"/>
</dbReference>
<gene>
    <name evidence="4" type="ORF">ISP19_11530</name>
</gene>
<protein>
    <submittedName>
        <fullName evidence="4">Rhs family protein</fullName>
    </submittedName>
</protein>
<dbReference type="SUPFAM" id="SSF117281">
    <property type="entry name" value="Kelch motif"/>
    <property type="match status" value="1"/>
</dbReference>
<sequence length="1806" mass="192193">MKAERITIGCVGLVSLIGIAMLSAIALALPPATTPERIHSADHTYFLPPSAEVSDVLLPDGRTFELHGAEGVAYLMDGGTRHALTLPERRRFASVTVLPGGQVLLWGGIDDHGQVFEAGEWFDPASARFVHTGVLGLPARAGHTLTVLSDGRLLMTGGWSSDGTPATQSVVWEPKSHELTPLTDVQTPRMEAIATLQPDGSVRISGGVDPKGLALSTAVRFDPEQQQFHTVTATATTAAAVKPAITSLPGVDTQAAPLTGPLTLRFNTAMDLRALNPKTVTLLGPEGAVPIRVVGTNEGRQAFVQLPDDLYPGSRYTLFVKGLHTVQGAPVPYTVLGFTTAHTAAIGVVMAGQGALPVPHLATSDDTTTGEPPLYLMAGSGQAAACSNPKDQLCRAHSFVRDGAFYPGQNNAPDATGGHWRLYAKYQSLPDTHALEAALPKGATALIGQVRQIDETPVANVEVSIGDQVVKTDAQGVFVLKGLAAGRQQVFVDGGSAGHGDIKYGRFLVGADVKAKTVTHMPFVMYLPRILPRDEITLPAPTTREVVLRHPDMPGLELHIPAGAVFKDRNGHVLTHIAIVPTPVDHAPFPLPDNFPMYFTIQPGDAVVQGLTPDAAKGIRVVYPNYGHDKPNTASDFWVYSAKDGWQMYGGGHVTRDAKQIAPDPGVALVWAMGAGVSTSNQNAPTTQKPNNCTKGQPIDLQTGIMFHEWNDLAIKDVLPLTLTRAYTSDDSNSHMFGVGGNSNFGIHLYSASSNFTTPQLVLPCGEAIAFNQIAGNSTSWPLTGDVWEHTGTNSAFYGATLQFFTGTPIGEYWQITMKDGTEYGFESDVPNQLKWIQDRFGNEILLNYNGGLVDQVVSPSGRTITLNYDSSNRVSTAVDNSGRTVSYAYNSAGSLATVTYPDQTTEQYTYDSNKHMLTMRDRRGTVWVTNQYDTNGRVVQQTYADNTSYQFAYTTNSSNVVTATTVTDPNGNQEQLAFDPVSSYVASDTRAYGTPLAQTTTYVREPSGLIDSETDALGRTTAFTYDALGNVLSVTRLSGTSSAVTTNFTYTSAYSQLASVTDPLGHTTSFSYTNGCLTQVTNALGNSTTIQCNGAGQPTAVQDALGNAASFAYQGYDLQSITDPLNRTVNYAVDTLGRRIATRDPLGNVTLTQYDTNDRVTSVTDALNQTTALTYDGNGNLLTVTLPNTGVIQYTYDTRNRLITRTDAMSQSESWTYDGMNNVLSHTDRKGQATDISYDALNRRSLVSYADGSGIQASYDAGNRLTGLADSTNGTLSWGYDGLDDVTATTTPQGNVSYTYDAAQRRTSMTPAAQASASYTYDNANRLTGIAQGSETVQLAYDTDNRRTTLTLPNGISVAYGYDVASELTGLTYTQANGNTLGNLVYGYDSDGRINSKTGTFATDTLPTPTTQAPTFDLNDRETSFNGTAMNYDADGNLTFDGTNTYTWNARNQLTQVSQNGVVQLSYAYDATGRRISKAVQNGAPTLFLYSGFNAVQETQGSAINSILVGLGIDERYARNDVIGRTYYLSDGLNSTIALTDPTGAIRQQYSYDPYGSVTPSDTTTGFTNPYQYTGREVDSPGLYYYRARYYSPPMGGFISEDPLGFGGGQLSFTAYGGSDPVGNIDPSGLESARSFCGMSNNSTAAWAGCSAPIPECTQPCGCGNSGAGKALAAMAMIMAMGGPEDPIGDIAAWEELAADTAIDTDADVAASTPIGRSGNPLDVADGTNAPGSVGDLDYSGHAFDEMQSDGIMPSVVQNAVENVAPVAGKEAGTTAYLDAANNITVITDTASGRVITVSRGLIRQ</sequence>
<dbReference type="InterPro" id="IPR050708">
    <property type="entry name" value="T6SS_VgrG/RHS"/>
</dbReference>
<dbReference type="EMBL" id="JADIKE010000036">
    <property type="protein sequence ID" value="MBM7125998.1"/>
    <property type="molecule type" value="Genomic_DNA"/>
</dbReference>
<evidence type="ECO:0000259" key="3">
    <source>
        <dbReference type="Pfam" id="PF25023"/>
    </source>
</evidence>
<feature type="domain" description="Teneurin-like YD-shell" evidence="3">
    <location>
        <begin position="863"/>
        <end position="980"/>
    </location>
</feature>
<name>A0ABS2K5B2_9GAMM</name>
<dbReference type="Pfam" id="PF05593">
    <property type="entry name" value="RHS_repeat"/>
    <property type="match status" value="4"/>
</dbReference>
<dbReference type="InterPro" id="IPR006530">
    <property type="entry name" value="YD"/>
</dbReference>
<feature type="domain" description="DUF6531" evidence="2">
    <location>
        <begin position="696"/>
        <end position="753"/>
    </location>
</feature>
<organism evidence="4 5">
    <name type="scientific">Dyella flava</name>
    <dbReference type="NCBI Taxonomy" id="1920170"/>
    <lineage>
        <taxon>Bacteria</taxon>
        <taxon>Pseudomonadati</taxon>
        <taxon>Pseudomonadota</taxon>
        <taxon>Gammaproteobacteria</taxon>
        <taxon>Lysobacterales</taxon>
        <taxon>Rhodanobacteraceae</taxon>
        <taxon>Dyella</taxon>
    </lineage>
</organism>
<dbReference type="Gene3D" id="2.120.10.80">
    <property type="entry name" value="Kelch-type beta propeller"/>
    <property type="match status" value="1"/>
</dbReference>
<dbReference type="NCBIfam" id="TIGR03696">
    <property type="entry name" value="Rhs_assc_core"/>
    <property type="match status" value="1"/>
</dbReference>
<evidence type="ECO:0000313" key="4">
    <source>
        <dbReference type="EMBL" id="MBM7125998.1"/>
    </source>
</evidence>
<dbReference type="InterPro" id="IPR015915">
    <property type="entry name" value="Kelch-typ_b-propeller"/>
</dbReference>
<dbReference type="Proteomes" id="UP001430149">
    <property type="component" value="Unassembled WGS sequence"/>
</dbReference>
<dbReference type="NCBIfam" id="TIGR01643">
    <property type="entry name" value="YD_repeat_2x"/>
    <property type="match status" value="7"/>
</dbReference>
<dbReference type="Pfam" id="PF20148">
    <property type="entry name" value="DUF6531"/>
    <property type="match status" value="1"/>
</dbReference>